<keyword evidence="1" id="KW-0521">NADP</keyword>
<dbReference type="RefSeq" id="XP_019042706.2">
    <property type="nucleotide sequence ID" value="XM_019194993.2"/>
</dbReference>
<dbReference type="VEuPathDB" id="FungiDB:I302_08411"/>
<dbReference type="PROSITE" id="PS00061">
    <property type="entry name" value="ADH_SHORT"/>
    <property type="match status" value="1"/>
</dbReference>
<dbReference type="InterPro" id="IPR036291">
    <property type="entry name" value="NAD(P)-bd_dom_sf"/>
</dbReference>
<dbReference type="AlphaFoldDB" id="A0A1B9FS89"/>
<reference evidence="2" key="2">
    <citation type="submission" date="2014-01" db="EMBL/GenBank/DDBJ databases">
        <title>Evolution of pathogenesis and genome organization in the Tremellales.</title>
        <authorList>
            <person name="Cuomo C."/>
            <person name="Litvintseva A."/>
            <person name="Heitman J."/>
            <person name="Chen Y."/>
            <person name="Sun S."/>
            <person name="Springer D."/>
            <person name="Dromer F."/>
            <person name="Young S."/>
            <person name="Zeng Q."/>
            <person name="Chapman S."/>
            <person name="Gujja S."/>
            <person name="Saif S."/>
            <person name="Birren B."/>
        </authorList>
    </citation>
    <scope>NUCLEOTIDE SEQUENCE</scope>
    <source>
        <strain evidence="2">CBS 10118</strain>
    </source>
</reference>
<dbReference type="PRINTS" id="PR00081">
    <property type="entry name" value="GDHRDH"/>
</dbReference>
<dbReference type="InterPro" id="IPR052184">
    <property type="entry name" value="SDR_enzymes"/>
</dbReference>
<dbReference type="PANTHER" id="PTHR45458:SF1">
    <property type="entry name" value="SHORT CHAIN DEHYDROGENASE"/>
    <property type="match status" value="1"/>
</dbReference>
<organism evidence="2">
    <name type="scientific">Kwoniella bestiolae CBS 10118</name>
    <dbReference type="NCBI Taxonomy" id="1296100"/>
    <lineage>
        <taxon>Eukaryota</taxon>
        <taxon>Fungi</taxon>
        <taxon>Dikarya</taxon>
        <taxon>Basidiomycota</taxon>
        <taxon>Agaricomycotina</taxon>
        <taxon>Tremellomycetes</taxon>
        <taxon>Tremellales</taxon>
        <taxon>Cryptococcaceae</taxon>
        <taxon>Kwoniella</taxon>
    </lineage>
</organism>
<evidence type="ECO:0000256" key="1">
    <source>
        <dbReference type="ARBA" id="ARBA00022857"/>
    </source>
</evidence>
<name>A0A1B9FS89_9TREE</name>
<dbReference type="EMBL" id="KI894026">
    <property type="protein sequence ID" value="OCF21636.1"/>
    <property type="molecule type" value="Genomic_DNA"/>
</dbReference>
<dbReference type="SUPFAM" id="SSF51735">
    <property type="entry name" value="NAD(P)-binding Rossmann-fold domains"/>
    <property type="match status" value="1"/>
</dbReference>
<dbReference type="Gene3D" id="3.40.50.720">
    <property type="entry name" value="NAD(P)-binding Rossmann-like Domain"/>
    <property type="match status" value="1"/>
</dbReference>
<dbReference type="GO" id="GO:0016616">
    <property type="term" value="F:oxidoreductase activity, acting on the CH-OH group of donors, NAD or NADP as acceptor"/>
    <property type="evidence" value="ECO:0007669"/>
    <property type="project" value="TreeGrafter"/>
</dbReference>
<dbReference type="PANTHER" id="PTHR45458">
    <property type="entry name" value="SHORT-CHAIN DEHYDROGENASE/REDUCTASE SDR"/>
    <property type="match status" value="1"/>
</dbReference>
<reference evidence="2" key="1">
    <citation type="submission" date="2013-07" db="EMBL/GenBank/DDBJ databases">
        <title>The Genome Sequence of Cryptococcus bestiolae CBS10118.</title>
        <authorList>
            <consortium name="The Broad Institute Genome Sequencing Platform"/>
            <person name="Cuomo C."/>
            <person name="Litvintseva A."/>
            <person name="Chen Y."/>
            <person name="Heitman J."/>
            <person name="Sun S."/>
            <person name="Springer D."/>
            <person name="Dromer F."/>
            <person name="Young S.K."/>
            <person name="Zeng Q."/>
            <person name="Gargeya S."/>
            <person name="Fitzgerald M."/>
            <person name="Abouelleil A."/>
            <person name="Alvarado L."/>
            <person name="Berlin A.M."/>
            <person name="Chapman S.B."/>
            <person name="Dewar J."/>
            <person name="Goldberg J."/>
            <person name="Griggs A."/>
            <person name="Gujja S."/>
            <person name="Hansen M."/>
            <person name="Howarth C."/>
            <person name="Imamovic A."/>
            <person name="Larimer J."/>
            <person name="McCowan C."/>
            <person name="Murphy C."/>
            <person name="Pearson M."/>
            <person name="Priest M."/>
            <person name="Roberts A."/>
            <person name="Saif S."/>
            <person name="Shea T."/>
            <person name="Sykes S."/>
            <person name="Wortman J."/>
            <person name="Nusbaum C."/>
            <person name="Birren B."/>
        </authorList>
    </citation>
    <scope>NUCLEOTIDE SEQUENCE [LARGE SCALE GENOMIC DNA]</scope>
    <source>
        <strain evidence="2">CBS 10118</strain>
    </source>
</reference>
<accession>A0A1B9FS89</accession>
<protein>
    <recommendedName>
        <fullName evidence="3">Short-chain dehydrogenase</fullName>
    </recommendedName>
</protein>
<evidence type="ECO:0000313" key="2">
    <source>
        <dbReference type="EMBL" id="OCF21636.1"/>
    </source>
</evidence>
<dbReference type="InterPro" id="IPR020904">
    <property type="entry name" value="Sc_DH/Rdtase_CS"/>
</dbReference>
<dbReference type="OrthoDB" id="7289984at2759"/>
<dbReference type="GeneID" id="30212810"/>
<gene>
    <name evidence="2" type="ORF">I302_08411</name>
</gene>
<proteinExistence type="predicted"/>
<dbReference type="Pfam" id="PF00106">
    <property type="entry name" value="adh_short"/>
    <property type="match status" value="1"/>
</dbReference>
<dbReference type="KEGG" id="kbi:30212810"/>
<dbReference type="InterPro" id="IPR002347">
    <property type="entry name" value="SDR_fam"/>
</dbReference>
<evidence type="ECO:0008006" key="3">
    <source>
        <dbReference type="Google" id="ProtNLM"/>
    </source>
</evidence>
<sequence>MQSESQARSILAIDRYQSDDIRRLTSAVDNVAFALADVKDRAALKTAAGTIDSVDVLLCVSGILGSPLPLLDRPTSEPDPSEDIMNVFTVNVEGTFNGVHAFQDKIRHGGKIMLMSSTMASMETATHTLNPAYSIAKAGLNMLGRKLAVELKEREIDVIMMSPGVVRTEMNNGKGDISPQQSVEGILRELSRTGTSGMFLRYDGQGWPW</sequence>